<dbReference type="PANTHER" id="PTHR34606">
    <property type="entry name" value="BON DOMAIN-CONTAINING PROTEIN"/>
    <property type="match status" value="1"/>
</dbReference>
<organism evidence="3 4">
    <name type="scientific">Paraburkholderia metrosideri</name>
    <dbReference type="NCBI Taxonomy" id="580937"/>
    <lineage>
        <taxon>Bacteria</taxon>
        <taxon>Pseudomonadati</taxon>
        <taxon>Pseudomonadota</taxon>
        <taxon>Betaproteobacteria</taxon>
        <taxon>Burkholderiales</taxon>
        <taxon>Burkholderiaceae</taxon>
        <taxon>Paraburkholderia</taxon>
    </lineage>
</organism>
<dbReference type="RefSeq" id="WP_408234247.1">
    <property type="nucleotide sequence ID" value="NZ_JAQQCF010000012.1"/>
</dbReference>
<dbReference type="InterPro" id="IPR007055">
    <property type="entry name" value="BON_dom"/>
</dbReference>
<feature type="signal peptide" evidence="1">
    <location>
        <begin position="1"/>
        <end position="22"/>
    </location>
</feature>
<dbReference type="PROSITE" id="PS50914">
    <property type="entry name" value="BON"/>
    <property type="match status" value="1"/>
</dbReference>
<dbReference type="InterPro" id="IPR051686">
    <property type="entry name" value="Lipoprotein_DolP"/>
</dbReference>
<feature type="chain" id="PRO_5046127982" evidence="1">
    <location>
        <begin position="23"/>
        <end position="123"/>
    </location>
</feature>
<proteinExistence type="predicted"/>
<evidence type="ECO:0000256" key="1">
    <source>
        <dbReference type="SAM" id="SignalP"/>
    </source>
</evidence>
<feature type="domain" description="BON" evidence="2">
    <location>
        <begin position="53"/>
        <end position="121"/>
    </location>
</feature>
<sequence>MNRLNEMIAVVLLGAGVASVQAGMVQAQPASGGSFASDAVAHPNRYFRNQSPKDKQLTRNVRRQIAKLKGVDVSDISVSSRDGVVRLTGTVQSADHLQQVTAAVQKIPGVTSVVNALAIRTPM</sequence>
<reference evidence="3 4" key="1">
    <citation type="journal article" date="2024" name="Chem. Sci.">
        <title>Discovery of megapolipeptins by genome mining of a Burkholderiales bacteria collection.</title>
        <authorList>
            <person name="Paulo B.S."/>
            <person name="Recchia M.J.J."/>
            <person name="Lee S."/>
            <person name="Fergusson C.H."/>
            <person name="Romanowski S.B."/>
            <person name="Hernandez A."/>
            <person name="Krull N."/>
            <person name="Liu D.Y."/>
            <person name="Cavanagh H."/>
            <person name="Bos A."/>
            <person name="Gray C.A."/>
            <person name="Murphy B.T."/>
            <person name="Linington R.G."/>
            <person name="Eustaquio A.S."/>
        </authorList>
    </citation>
    <scope>NUCLEOTIDE SEQUENCE [LARGE SCALE GENOMIC DNA]</scope>
    <source>
        <strain evidence="3 4">RL17-338-BIC-A</strain>
    </source>
</reference>
<evidence type="ECO:0000313" key="3">
    <source>
        <dbReference type="EMBL" id="MFM0638141.1"/>
    </source>
</evidence>
<keyword evidence="4" id="KW-1185">Reference proteome</keyword>
<dbReference type="Pfam" id="PF04972">
    <property type="entry name" value="BON"/>
    <property type="match status" value="1"/>
</dbReference>
<dbReference type="EMBL" id="JAQQCF010000012">
    <property type="protein sequence ID" value="MFM0638141.1"/>
    <property type="molecule type" value="Genomic_DNA"/>
</dbReference>
<dbReference type="Gene3D" id="3.30.1340.30">
    <property type="match status" value="1"/>
</dbReference>
<gene>
    <name evidence="3" type="ORF">PQQ63_15685</name>
</gene>
<evidence type="ECO:0000259" key="2">
    <source>
        <dbReference type="PROSITE" id="PS50914"/>
    </source>
</evidence>
<dbReference type="Proteomes" id="UP001629432">
    <property type="component" value="Unassembled WGS sequence"/>
</dbReference>
<protein>
    <submittedName>
        <fullName evidence="3">BON domain-containing protein</fullName>
    </submittedName>
</protein>
<keyword evidence="1" id="KW-0732">Signal</keyword>
<dbReference type="PANTHER" id="PTHR34606:SF15">
    <property type="entry name" value="BON DOMAIN-CONTAINING PROTEIN"/>
    <property type="match status" value="1"/>
</dbReference>
<name>A0ABW9DTK0_9BURK</name>
<accession>A0ABW9DTK0</accession>
<evidence type="ECO:0000313" key="4">
    <source>
        <dbReference type="Proteomes" id="UP001629432"/>
    </source>
</evidence>
<comment type="caution">
    <text evidence="3">The sequence shown here is derived from an EMBL/GenBank/DDBJ whole genome shotgun (WGS) entry which is preliminary data.</text>
</comment>